<organism evidence="1 2">
    <name type="scientific">Motacilla alba</name>
    <name type="common">White wagtail</name>
    <name type="synonym">Pied wagtail</name>
    <dbReference type="NCBI Taxonomy" id="45807"/>
    <lineage>
        <taxon>Eukaryota</taxon>
        <taxon>Metazoa</taxon>
        <taxon>Chordata</taxon>
        <taxon>Craniata</taxon>
        <taxon>Vertebrata</taxon>
        <taxon>Euteleostomi</taxon>
        <taxon>Archelosauria</taxon>
        <taxon>Archosauria</taxon>
        <taxon>Dinosauria</taxon>
        <taxon>Saurischia</taxon>
        <taxon>Theropoda</taxon>
        <taxon>Coelurosauria</taxon>
        <taxon>Aves</taxon>
        <taxon>Neognathae</taxon>
        <taxon>Neoaves</taxon>
        <taxon>Telluraves</taxon>
        <taxon>Australaves</taxon>
        <taxon>Passeriformes</taxon>
        <taxon>Passeroidea</taxon>
        <taxon>Motacillidae</taxon>
        <taxon>Motacilla</taxon>
    </lineage>
</organism>
<feature type="non-terminal residue" evidence="1">
    <location>
        <position position="1"/>
    </location>
</feature>
<name>A0A7K5BUZ4_MOTAL</name>
<proteinExistence type="predicted"/>
<dbReference type="Proteomes" id="UP000532252">
    <property type="component" value="Unassembled WGS sequence"/>
</dbReference>
<keyword evidence="2" id="KW-1185">Reference proteome</keyword>
<dbReference type="InterPro" id="IPR051118">
    <property type="entry name" value="LST-2"/>
</dbReference>
<gene>
    <name evidence="1" type="primary">Zfyve28_1</name>
    <name evidence="1" type="ORF">MOTALB_R03505</name>
</gene>
<evidence type="ECO:0000313" key="1">
    <source>
        <dbReference type="EMBL" id="NWR99831.1"/>
    </source>
</evidence>
<dbReference type="GO" id="GO:0031901">
    <property type="term" value="C:early endosome membrane"/>
    <property type="evidence" value="ECO:0007669"/>
    <property type="project" value="TreeGrafter"/>
</dbReference>
<evidence type="ECO:0000313" key="2">
    <source>
        <dbReference type="Proteomes" id="UP000532252"/>
    </source>
</evidence>
<dbReference type="PANTHER" id="PTHR46465:SF4">
    <property type="entry name" value="FYVE-TYPE DOMAIN-CONTAINING PROTEIN"/>
    <property type="match status" value="1"/>
</dbReference>
<comment type="caution">
    <text evidence="1">The sequence shown here is derived from an EMBL/GenBank/DDBJ whole genome shotgun (WGS) entry which is preliminary data.</text>
</comment>
<reference evidence="1 2" key="1">
    <citation type="submission" date="2019-09" db="EMBL/GenBank/DDBJ databases">
        <title>Bird 10,000 Genomes (B10K) Project - Family phase.</title>
        <authorList>
            <person name="Zhang G."/>
        </authorList>
    </citation>
    <scope>NUCLEOTIDE SEQUENCE [LARGE SCALE GENOMIC DNA]</scope>
    <source>
        <strain evidence="1">B10K-DU-001-75</strain>
        <tissue evidence="1">Muscle</tissue>
    </source>
</reference>
<sequence>ARCSELRSRYSSTKDMLHTLFVCISGVADQLQTNFAGDMRSILKTVFKIVCSQAE</sequence>
<accession>A0A7K5BUZ4</accession>
<feature type="non-terminal residue" evidence="1">
    <location>
        <position position="55"/>
    </location>
</feature>
<dbReference type="AlphaFoldDB" id="A0A7K5BUZ4"/>
<protein>
    <submittedName>
        <fullName evidence="1">LST2 protein</fullName>
    </submittedName>
</protein>
<dbReference type="EMBL" id="VXBE01003403">
    <property type="protein sequence ID" value="NWR99831.1"/>
    <property type="molecule type" value="Genomic_DNA"/>
</dbReference>
<dbReference type="PANTHER" id="PTHR46465">
    <property type="entry name" value="LATERAL SIGNALING TARGET PROTEIN 2 HOMOLOG"/>
    <property type="match status" value="1"/>
</dbReference>